<dbReference type="AlphaFoldDB" id="A4RZG0"/>
<feature type="region of interest" description="Disordered" evidence="1">
    <location>
        <begin position="76"/>
        <end position="121"/>
    </location>
</feature>
<dbReference type="InterPro" id="IPR045606">
    <property type="entry name" value="ATXR3_C"/>
</dbReference>
<dbReference type="Proteomes" id="UP000001568">
    <property type="component" value="Chromosome 6"/>
</dbReference>
<dbReference type="eggNOG" id="KOG1080">
    <property type="taxonomic scope" value="Eukaryota"/>
</dbReference>
<accession>A4RZG0</accession>
<dbReference type="RefSeq" id="XP_001418326.1">
    <property type="nucleotide sequence ID" value="XM_001418289.1"/>
</dbReference>
<dbReference type="Gene3D" id="2.170.270.10">
    <property type="entry name" value="SET domain"/>
    <property type="match status" value="1"/>
</dbReference>
<gene>
    <name evidence="3" type="primary">SDG3514</name>
    <name evidence="3" type="ORF">OSTLU_32372</name>
</gene>
<dbReference type="GeneID" id="5002599"/>
<protein>
    <recommendedName>
        <fullName evidence="2">SET domain-containing protein</fullName>
    </recommendedName>
</protein>
<evidence type="ECO:0000259" key="2">
    <source>
        <dbReference type="PROSITE" id="PS50280"/>
    </source>
</evidence>
<dbReference type="OrthoDB" id="308383at2759"/>
<dbReference type="STRING" id="436017.A4RZG0"/>
<dbReference type="PROSITE" id="PS50280">
    <property type="entry name" value="SET"/>
    <property type="match status" value="1"/>
</dbReference>
<dbReference type="PANTHER" id="PTHR46655">
    <property type="entry name" value="HISTONE-LYSINE N-METHYLTRANSFERASE ATXR3"/>
    <property type="match status" value="1"/>
</dbReference>
<dbReference type="KEGG" id="olu:OSTLU_32372"/>
<feature type="region of interest" description="Disordered" evidence="1">
    <location>
        <begin position="351"/>
        <end position="383"/>
    </location>
</feature>
<keyword evidence="4" id="KW-1185">Reference proteome</keyword>
<dbReference type="EMBL" id="CP000586">
    <property type="protein sequence ID" value="ABO96619.1"/>
    <property type="molecule type" value="Genomic_DNA"/>
</dbReference>
<dbReference type="SUPFAM" id="SSF82199">
    <property type="entry name" value="SET domain"/>
    <property type="match status" value="1"/>
</dbReference>
<evidence type="ECO:0000313" key="4">
    <source>
        <dbReference type="Proteomes" id="UP000001568"/>
    </source>
</evidence>
<dbReference type="SMART" id="SM00317">
    <property type="entry name" value="SET"/>
    <property type="match status" value="1"/>
</dbReference>
<feature type="compositionally biased region" description="Basic and acidic residues" evidence="1">
    <location>
        <begin position="367"/>
        <end position="383"/>
    </location>
</feature>
<organism evidence="3 4">
    <name type="scientific">Ostreococcus lucimarinus (strain CCE9901)</name>
    <dbReference type="NCBI Taxonomy" id="436017"/>
    <lineage>
        <taxon>Eukaryota</taxon>
        <taxon>Viridiplantae</taxon>
        <taxon>Chlorophyta</taxon>
        <taxon>Mamiellophyceae</taxon>
        <taxon>Mamiellales</taxon>
        <taxon>Bathycoccaceae</taxon>
        <taxon>Ostreococcus</taxon>
    </lineage>
</organism>
<dbReference type="PANTHER" id="PTHR46655:SF1">
    <property type="entry name" value="HISTONE-LYSINE N-METHYLTRANSFERASE ATXR3"/>
    <property type="match status" value="1"/>
</dbReference>
<dbReference type="HOGENOM" id="CLU_314351_0_0_1"/>
<sequence length="931" mass="103913">MTETALVIARTPADKYRVRACAQCDRKGDALAIHWRRGHDPSSALFGKDLCDKCGKAESRRLVKERGAVPRVVFRGTTDGATRAPRASGKTSGTRRRRAPAVGGEKTPPAKARSRPETKLGAKKAVRKAKTSHAGLGSIAVVREKLRQLATEEPYYACESWRRTPYDITPYDVLPDGAYVAGVGVEDEDAKVLFDRLNTSVRDGWTDYVPVSVSDGTAAAATGQQPSMKAHSGLELDLSTEKLRTPLRLGVDVEERSLWGMDCFTREAILASISGVTWYAGDENRPRRVEYLQQRFLPKLHTLGADGWDASRVAQCVLDDAIKNGEKHTAMASRALLRVIAECDDDYARAPAPKKKKANSTTTTGEVKAEDHTEEIVESHDPRARRERFRIHPKGTGVVCINPNGLKAGTFVNHYIGEIYSPWKWYERQDAIKKCYPGMELPSFFNITLERPPHDDRGRHVSFVEAMHKGCFASRLSHSCEPNCQTVTFAKGGKLTLGMFTTQDIAYGEEMTWDYSCITESAEEYRTGFCLCSSPTCRGSFLTYSGSGAFTAVVNKKHAFLHRNAILFKASTSALTNVDRKMLHDSGIRECALEHCPDWVVKWAALTLEYIKLEENELPNELMSLPATRFGRYNELGAKSEATGVAATRITNLIVTLDKIRYVLTRSGQERAPFFRVLTESEVIEHLWSGDESILRRILRSILAGAGAKKGSNSVGKSRLVMAKMPKTGDARVDAAMKAIQERIDIDERPKTASDLLWFYANTRNWFTHAKLDNVISPAVNIDDVASVIPTTQRKHIPNAFRGNREAMLQKRYGALYVWGQLVTWYKQTIYSPDSSLSADRRGTLSLPDPESCCSAAPSAYVNKERKELFKALRKNKHQSWPTATSWSFKNPAKVYGSPMFDDALREMYPKEYASTTSFTTLLDKHERQSM</sequence>
<feature type="domain" description="SET" evidence="2">
    <location>
        <begin position="384"/>
        <end position="516"/>
    </location>
</feature>
<dbReference type="Pfam" id="PF19633">
    <property type="entry name" value="SDG2_C"/>
    <property type="match status" value="1"/>
</dbReference>
<name>A4RZG0_OSTLU</name>
<dbReference type="InterPro" id="IPR001214">
    <property type="entry name" value="SET_dom"/>
</dbReference>
<dbReference type="Pfam" id="PF00856">
    <property type="entry name" value="SET"/>
    <property type="match status" value="1"/>
</dbReference>
<reference evidence="3 4" key="1">
    <citation type="journal article" date="2007" name="Proc. Natl. Acad. Sci. U.S.A.">
        <title>The tiny eukaryote Ostreococcus provides genomic insights into the paradox of plankton speciation.</title>
        <authorList>
            <person name="Palenik B."/>
            <person name="Grimwood J."/>
            <person name="Aerts A."/>
            <person name="Rouze P."/>
            <person name="Salamov A."/>
            <person name="Putnam N."/>
            <person name="Dupont C."/>
            <person name="Jorgensen R."/>
            <person name="Derelle E."/>
            <person name="Rombauts S."/>
            <person name="Zhou K."/>
            <person name="Otillar R."/>
            <person name="Merchant S.S."/>
            <person name="Podell S."/>
            <person name="Gaasterland T."/>
            <person name="Napoli C."/>
            <person name="Gendler K."/>
            <person name="Manuell A."/>
            <person name="Tai V."/>
            <person name="Vallon O."/>
            <person name="Piganeau G."/>
            <person name="Jancek S."/>
            <person name="Heijde M."/>
            <person name="Jabbari K."/>
            <person name="Bowler C."/>
            <person name="Lohr M."/>
            <person name="Robbens S."/>
            <person name="Werner G."/>
            <person name="Dubchak I."/>
            <person name="Pazour G.J."/>
            <person name="Ren Q."/>
            <person name="Paulsen I."/>
            <person name="Delwiche C."/>
            <person name="Schmutz J."/>
            <person name="Rokhsar D."/>
            <person name="Van de Peer Y."/>
            <person name="Moreau H."/>
            <person name="Grigoriev I.V."/>
        </authorList>
    </citation>
    <scope>NUCLEOTIDE SEQUENCE [LARGE SCALE GENOMIC DNA]</scope>
    <source>
        <strain evidence="3 4">CCE9901</strain>
    </source>
</reference>
<proteinExistence type="predicted"/>
<evidence type="ECO:0000313" key="3">
    <source>
        <dbReference type="EMBL" id="ABO96619.1"/>
    </source>
</evidence>
<dbReference type="Gramene" id="ABO96619">
    <property type="protein sequence ID" value="ABO96619"/>
    <property type="gene ID" value="OSTLU_32372"/>
</dbReference>
<dbReference type="InterPro" id="IPR046341">
    <property type="entry name" value="SET_dom_sf"/>
</dbReference>
<evidence type="ECO:0000256" key="1">
    <source>
        <dbReference type="SAM" id="MobiDB-lite"/>
    </source>
</evidence>
<dbReference type="OMA" id="DYKENIH"/>